<feature type="signal peptide" evidence="1">
    <location>
        <begin position="1"/>
        <end position="23"/>
    </location>
</feature>
<dbReference type="SUPFAM" id="SSF49401">
    <property type="entry name" value="Bacterial adhesins"/>
    <property type="match status" value="1"/>
</dbReference>
<evidence type="ECO:0000313" key="3">
    <source>
        <dbReference type="EMBL" id="WHP82651.1"/>
    </source>
</evidence>
<keyword evidence="4" id="KW-1185">Reference proteome</keyword>
<accession>A0ABY8SCG8</accession>
<keyword evidence="1" id="KW-0732">Signal</keyword>
<name>A0ABY8SCG8_9GAMM</name>
<evidence type="ECO:0000256" key="1">
    <source>
        <dbReference type="SAM" id="SignalP"/>
    </source>
</evidence>
<dbReference type="PANTHER" id="PTHR33420:SF26">
    <property type="entry name" value="FIMBRIAL SUBUNIT"/>
    <property type="match status" value="1"/>
</dbReference>
<dbReference type="Gene3D" id="2.60.40.1090">
    <property type="entry name" value="Fimbrial-type adhesion domain"/>
    <property type="match status" value="1"/>
</dbReference>
<feature type="domain" description="Fimbrial-type adhesion" evidence="2">
    <location>
        <begin position="32"/>
        <end position="177"/>
    </location>
</feature>
<dbReference type="RefSeq" id="WP_034162532.1">
    <property type="nucleotide sequence ID" value="NZ_AP028982.1"/>
</dbReference>
<dbReference type="InterPro" id="IPR000259">
    <property type="entry name" value="Adhesion_dom_fimbrial"/>
</dbReference>
<dbReference type="InterPro" id="IPR036937">
    <property type="entry name" value="Adhesion_dom_fimbrial_sf"/>
</dbReference>
<dbReference type="Proteomes" id="UP001238370">
    <property type="component" value="Chromosome"/>
</dbReference>
<reference evidence="3 4" key="1">
    <citation type="submission" date="2022-03" db="EMBL/GenBank/DDBJ databases">
        <title>Survey of Intraspecific Variation of Edwardsiella anguillarum Isolates from Non-Anguillid Fish Host Originating from Varied Geographic Locations.</title>
        <authorList>
            <person name="Armwood A.R."/>
            <person name="Woodyard E."/>
            <person name="Waldbieser G.C."/>
            <person name="Camus A.C."/>
            <person name="Divya D."/>
            <person name="Tekedar H."/>
            <person name="Soto E."/>
            <person name="Stein C."/>
            <person name="Ucko M."/>
            <person name="Ware C."/>
            <person name="Griffin M.J."/>
        </authorList>
    </citation>
    <scope>NUCLEOTIDE SEQUENCE [LARGE SCALE GENOMIC DNA]</scope>
    <source>
        <strain evidence="3 4">R18-35-2</strain>
    </source>
</reference>
<dbReference type="PANTHER" id="PTHR33420">
    <property type="entry name" value="FIMBRIAL SUBUNIT ELFA-RELATED"/>
    <property type="match status" value="1"/>
</dbReference>
<evidence type="ECO:0000313" key="4">
    <source>
        <dbReference type="Proteomes" id="UP001238370"/>
    </source>
</evidence>
<feature type="chain" id="PRO_5045505419" evidence="1">
    <location>
        <begin position="24"/>
        <end position="177"/>
    </location>
</feature>
<organism evidence="3 4">
    <name type="scientific">Edwardsiella anguillarum</name>
    <dbReference type="NCBI Taxonomy" id="1821960"/>
    <lineage>
        <taxon>Bacteria</taxon>
        <taxon>Pseudomonadati</taxon>
        <taxon>Pseudomonadota</taxon>
        <taxon>Gammaproteobacteria</taxon>
        <taxon>Enterobacterales</taxon>
        <taxon>Hafniaceae</taxon>
        <taxon>Edwardsiella</taxon>
    </lineage>
</organism>
<dbReference type="Pfam" id="PF00419">
    <property type="entry name" value="Fimbrial"/>
    <property type="match status" value="1"/>
</dbReference>
<evidence type="ECO:0000259" key="2">
    <source>
        <dbReference type="Pfam" id="PF00419"/>
    </source>
</evidence>
<dbReference type="EMBL" id="CP094302">
    <property type="protein sequence ID" value="WHP82651.1"/>
    <property type="molecule type" value="Genomic_DNA"/>
</dbReference>
<dbReference type="InterPro" id="IPR008966">
    <property type="entry name" value="Adhesion_dom_sf"/>
</dbReference>
<gene>
    <name evidence="3" type="ORF">MQ095_12640</name>
</gene>
<sequence length="177" mass="17504">MKLNKLVVMLGLVAATTSGAAFAATEGSGTVTFKGAIIDAPCSITPDTTDQTVNLGQVSSNALLGGGTSSPQQFNIKLEGCDVSALAKKTVTTAFNGVADGDNLSLQGGTAAGAAIVIVDSTGAPIKINDAIGGAPESIVDGSNTLHFSAYLKGDTGSSAIQTGDFASVASFVLAYQ</sequence>
<protein>
    <submittedName>
        <fullName evidence="3">Type 1 fimbrial protein</fullName>
    </submittedName>
</protein>
<proteinExistence type="predicted"/>
<dbReference type="InterPro" id="IPR050263">
    <property type="entry name" value="Bact_Fimbrial_Adh_Pro"/>
</dbReference>